<keyword evidence="3" id="KW-1185">Reference proteome</keyword>
<organism evidence="2 3">
    <name type="scientific">Etheostoma spectabile</name>
    <name type="common">orangethroat darter</name>
    <dbReference type="NCBI Taxonomy" id="54343"/>
    <lineage>
        <taxon>Eukaryota</taxon>
        <taxon>Metazoa</taxon>
        <taxon>Chordata</taxon>
        <taxon>Craniata</taxon>
        <taxon>Vertebrata</taxon>
        <taxon>Euteleostomi</taxon>
        <taxon>Actinopterygii</taxon>
        <taxon>Neopterygii</taxon>
        <taxon>Teleostei</taxon>
        <taxon>Neoteleostei</taxon>
        <taxon>Acanthomorphata</taxon>
        <taxon>Eupercaria</taxon>
        <taxon>Perciformes</taxon>
        <taxon>Percoidei</taxon>
        <taxon>Percidae</taxon>
        <taxon>Etheostomatinae</taxon>
        <taxon>Etheostoma</taxon>
    </lineage>
</organism>
<dbReference type="EMBL" id="VOFY01000031">
    <property type="protein sequence ID" value="KAA8579298.1"/>
    <property type="molecule type" value="Genomic_DNA"/>
</dbReference>
<evidence type="ECO:0000313" key="2">
    <source>
        <dbReference type="EMBL" id="KAA8579298.1"/>
    </source>
</evidence>
<gene>
    <name evidence="2" type="ORF">FQN60_007088</name>
</gene>
<dbReference type="PANTHER" id="PTHR15387">
    <property type="entry name" value="PROTEIN PHOSPHATASE 1 REGULATORY SUBUNIT 17"/>
    <property type="match status" value="1"/>
</dbReference>
<feature type="compositionally biased region" description="Gly residues" evidence="1">
    <location>
        <begin position="18"/>
        <end position="27"/>
    </location>
</feature>
<dbReference type="Proteomes" id="UP000327493">
    <property type="component" value="Unassembled WGS sequence"/>
</dbReference>
<evidence type="ECO:0000313" key="3">
    <source>
        <dbReference type="Proteomes" id="UP000327493"/>
    </source>
</evidence>
<name>A0A5J5CCT3_9PERO</name>
<comment type="caution">
    <text evidence="2">The sequence shown here is derived from an EMBL/GenBank/DDBJ whole genome shotgun (WGS) entry which is preliminary data.</text>
</comment>
<evidence type="ECO:0000256" key="1">
    <source>
        <dbReference type="SAM" id="MobiDB-lite"/>
    </source>
</evidence>
<dbReference type="GO" id="GO:0004865">
    <property type="term" value="F:protein serine/threonine phosphatase inhibitor activity"/>
    <property type="evidence" value="ECO:0007669"/>
    <property type="project" value="TreeGrafter"/>
</dbReference>
<reference evidence="2 3" key="1">
    <citation type="submission" date="2019-08" db="EMBL/GenBank/DDBJ databases">
        <title>A chromosome-level genome assembly, high-density linkage maps, and genome scans reveal the genomic architecture of hybrid incompatibilities underlying speciation via character displacement in darters (Percidae: Etheostominae).</title>
        <authorList>
            <person name="Moran R.L."/>
            <person name="Catchen J.M."/>
            <person name="Fuller R.C."/>
        </authorList>
    </citation>
    <scope>NUCLEOTIDE SEQUENCE [LARGE SCALE GENOMIC DNA]</scope>
    <source>
        <strain evidence="2">EspeVRDwgs_2016</strain>
        <tissue evidence="2">Muscle</tissue>
    </source>
</reference>
<protein>
    <recommendedName>
        <fullName evidence="4">Protein phosphatase 1 regulatory subunit 17</fullName>
    </recommendedName>
</protein>
<feature type="region of interest" description="Disordered" evidence="1">
    <location>
        <begin position="12"/>
        <end position="158"/>
    </location>
</feature>
<dbReference type="InterPro" id="IPR033242">
    <property type="entry name" value="PPP1R17"/>
</dbReference>
<evidence type="ECO:0008006" key="4">
    <source>
        <dbReference type="Google" id="ProtNLM"/>
    </source>
</evidence>
<feature type="compositionally biased region" description="Basic and acidic residues" evidence="1">
    <location>
        <begin position="140"/>
        <end position="158"/>
    </location>
</feature>
<dbReference type="PANTHER" id="PTHR15387:SF0">
    <property type="entry name" value="PROTEIN PHOSPHATASE 1 REGULATORY SUBUNIT 17"/>
    <property type="match status" value="1"/>
</dbReference>
<feature type="compositionally biased region" description="Basic and acidic residues" evidence="1">
    <location>
        <begin position="73"/>
        <end position="105"/>
    </location>
</feature>
<proteinExistence type="predicted"/>
<dbReference type="AlphaFoldDB" id="A0A5J5CCT3"/>
<accession>A0A5J5CCT3</accession>
<sequence length="158" mass="17466">MLSIHLNRLSGGASPACGGWGWGGGGGGRREDAPPPSFITLRDAAPARLSDTAETEKAQRSSEMTTGCMRSTLEPEHRLMTQESKRYKEARESLVDRKSEMKDDGALCAQNQEADQQKKPRRKDTPVLNSPPHLPGVRLLKAEKQMVHSEDEEKDLKE</sequence>